<comment type="caution">
    <text evidence="2">The sequence shown here is derived from an EMBL/GenBank/DDBJ whole genome shotgun (WGS) entry which is preliminary data.</text>
</comment>
<dbReference type="Proteomes" id="UP001275315">
    <property type="component" value="Unassembled WGS sequence"/>
</dbReference>
<feature type="domain" description="Homing endonuclease LAGLIDADG" evidence="1">
    <location>
        <begin position="3"/>
        <end position="82"/>
    </location>
</feature>
<keyword evidence="3" id="KW-1185">Reference proteome</keyword>
<keyword evidence="2" id="KW-0540">Nuclease</keyword>
<name>A0ABU5CR47_9BACI</name>
<keyword evidence="2" id="KW-0255">Endonuclease</keyword>
<dbReference type="GO" id="GO:0004519">
    <property type="term" value="F:endonuclease activity"/>
    <property type="evidence" value="ECO:0007669"/>
    <property type="project" value="UniProtKB-KW"/>
</dbReference>
<keyword evidence="2" id="KW-0378">Hydrolase</keyword>
<gene>
    <name evidence="2" type="ORF">RWD45_10140</name>
</gene>
<dbReference type="EMBL" id="JAWDIQ010000001">
    <property type="protein sequence ID" value="MDY0408842.1"/>
    <property type="molecule type" value="Genomic_DNA"/>
</dbReference>
<evidence type="ECO:0000313" key="2">
    <source>
        <dbReference type="EMBL" id="MDY0408842.1"/>
    </source>
</evidence>
<dbReference type="Gene3D" id="3.10.28.10">
    <property type="entry name" value="Homing endonucleases"/>
    <property type="match status" value="1"/>
</dbReference>
<dbReference type="SUPFAM" id="SSF55608">
    <property type="entry name" value="Homing endonucleases"/>
    <property type="match status" value="1"/>
</dbReference>
<accession>A0ABU5CR47</accession>
<dbReference type="InterPro" id="IPR027434">
    <property type="entry name" value="Homing_endonucl"/>
</dbReference>
<evidence type="ECO:0000259" key="1">
    <source>
        <dbReference type="Pfam" id="PF14528"/>
    </source>
</evidence>
<reference evidence="2 3" key="1">
    <citation type="submission" date="2023-10" db="EMBL/GenBank/DDBJ databases">
        <title>Virgibacillus soli CC-YMP-6 genome.</title>
        <authorList>
            <person name="Miliotis G."/>
            <person name="Sengupta P."/>
            <person name="Hameed A."/>
            <person name="Chuvochina M."/>
            <person name="Mcdonagh F."/>
            <person name="Simpson A.C."/>
            <person name="Singh N.K."/>
            <person name="Rekha P.D."/>
            <person name="Raman K."/>
            <person name="Hugenholtz P."/>
            <person name="Venkateswaran K."/>
        </authorList>
    </citation>
    <scope>NUCLEOTIDE SEQUENCE [LARGE SCALE GENOMIC DNA]</scope>
    <source>
        <strain evidence="2 3">CC-YMP-6</strain>
    </source>
</reference>
<dbReference type="Pfam" id="PF14528">
    <property type="entry name" value="LAGLIDADG_3"/>
    <property type="match status" value="1"/>
</dbReference>
<organism evidence="2 3">
    <name type="scientific">Paracerasibacillus soli</name>
    <dbReference type="NCBI Taxonomy" id="480284"/>
    <lineage>
        <taxon>Bacteria</taxon>
        <taxon>Bacillati</taxon>
        <taxon>Bacillota</taxon>
        <taxon>Bacilli</taxon>
        <taxon>Bacillales</taxon>
        <taxon>Bacillaceae</taxon>
        <taxon>Paracerasibacillus</taxon>
    </lineage>
</organism>
<protein>
    <submittedName>
        <fullName evidence="2">LAGLIDADG family homing endonuclease</fullName>
    </submittedName>
</protein>
<evidence type="ECO:0000313" key="3">
    <source>
        <dbReference type="Proteomes" id="UP001275315"/>
    </source>
</evidence>
<dbReference type="RefSeq" id="WP_320379545.1">
    <property type="nucleotide sequence ID" value="NZ_JAWDIQ010000001.1"/>
</dbReference>
<sequence>MKDWEAAYLAGIIDGEGSITLTRLHKNEYRRPCISISSNDMEMLQYIQKLAGEIFILRKITIHANIKTPLHFISKKSRKYLKSYRRHTPI</sequence>
<dbReference type="InterPro" id="IPR004860">
    <property type="entry name" value="LAGLIDADG_dom"/>
</dbReference>
<proteinExistence type="predicted"/>